<dbReference type="Gene3D" id="1.10.10.10">
    <property type="entry name" value="Winged helix-like DNA-binding domain superfamily/Winged helix DNA-binding domain"/>
    <property type="match status" value="1"/>
</dbReference>
<dbReference type="SMART" id="SM00448">
    <property type="entry name" value="REC"/>
    <property type="match status" value="1"/>
</dbReference>
<evidence type="ECO:0000256" key="1">
    <source>
        <dbReference type="ARBA" id="ARBA00023125"/>
    </source>
</evidence>
<comment type="caution">
    <text evidence="6">The sequence shown here is derived from an EMBL/GenBank/DDBJ whole genome shotgun (WGS) entry which is preliminary data.</text>
</comment>
<accession>A0ABY0FM11</accession>
<dbReference type="PROSITE" id="PS51755">
    <property type="entry name" value="OMPR_PHOB"/>
    <property type="match status" value="1"/>
</dbReference>
<dbReference type="Pfam" id="PF00486">
    <property type="entry name" value="Trans_reg_C"/>
    <property type="match status" value="1"/>
</dbReference>
<dbReference type="PROSITE" id="PS50110">
    <property type="entry name" value="RESPONSE_REGULATORY"/>
    <property type="match status" value="1"/>
</dbReference>
<dbReference type="RefSeq" id="WP_129604238.1">
    <property type="nucleotide sequence ID" value="NZ_PRLL01000003.1"/>
</dbReference>
<dbReference type="CDD" id="cd00383">
    <property type="entry name" value="trans_reg_C"/>
    <property type="match status" value="1"/>
</dbReference>
<evidence type="ECO:0000259" key="5">
    <source>
        <dbReference type="PROSITE" id="PS51755"/>
    </source>
</evidence>
<evidence type="ECO:0000256" key="3">
    <source>
        <dbReference type="PROSITE-ProRule" id="PRU01091"/>
    </source>
</evidence>
<dbReference type="SUPFAM" id="SSF52172">
    <property type="entry name" value="CheY-like"/>
    <property type="match status" value="1"/>
</dbReference>
<dbReference type="InterPro" id="IPR011006">
    <property type="entry name" value="CheY-like_superfamily"/>
</dbReference>
<evidence type="ECO:0000313" key="7">
    <source>
        <dbReference type="Proteomes" id="UP001191004"/>
    </source>
</evidence>
<reference evidence="6 7" key="2">
    <citation type="journal article" date="2020" name="Cell Rep.">
        <title>Acquisition and Adaptation of Ultra-small Parasitic Reduced Genome Bacteria to Mammalian Hosts.</title>
        <authorList>
            <person name="McLean J.S."/>
            <person name="Bor B."/>
            <person name="Kerns K.A."/>
            <person name="Liu Q."/>
            <person name="To T.T."/>
            <person name="Solden L."/>
            <person name="Hendrickson E.L."/>
            <person name="Wrighton K."/>
            <person name="Shi W."/>
            <person name="He X."/>
        </authorList>
    </citation>
    <scope>NUCLEOTIDE SEQUENCE [LARGE SCALE GENOMIC DNA]</scope>
    <source>
        <strain evidence="6 7">TM7_KMM_G3_1_HOT_351</strain>
    </source>
</reference>
<dbReference type="Proteomes" id="UP001191004">
    <property type="component" value="Unassembled WGS sequence"/>
</dbReference>
<dbReference type="InterPro" id="IPR036388">
    <property type="entry name" value="WH-like_DNA-bd_sf"/>
</dbReference>
<dbReference type="SUPFAM" id="SSF46894">
    <property type="entry name" value="C-terminal effector domain of the bipartite response regulators"/>
    <property type="match status" value="1"/>
</dbReference>
<dbReference type="InterPro" id="IPR001867">
    <property type="entry name" value="OmpR/PhoB-type_DNA-bd"/>
</dbReference>
<proteinExistence type="predicted"/>
<reference evidence="6 7" key="1">
    <citation type="journal article" date="2018" name="bioRxiv">
        <title>Evidence of independent acquisition and adaption of ultra-small bacteria to human hosts across the highly diverse yet reduced genomes of the phylum Saccharibacteria.</title>
        <authorList>
            <person name="McLean J.S."/>
            <person name="Bor B."/>
            <person name="To T.T."/>
            <person name="Liu Q."/>
            <person name="Kearns K.A."/>
            <person name="Solden L.M."/>
            <person name="Wrighton K.C."/>
            <person name="He X."/>
            <person name="Shi W."/>
        </authorList>
    </citation>
    <scope>NUCLEOTIDE SEQUENCE [LARGE SCALE GENOMIC DNA]</scope>
    <source>
        <strain evidence="6 7">TM7_KMM_G3_1_HOT_351</strain>
    </source>
</reference>
<feature type="domain" description="Response regulatory" evidence="4">
    <location>
        <begin position="3"/>
        <end position="116"/>
    </location>
</feature>
<evidence type="ECO:0000256" key="2">
    <source>
        <dbReference type="PROSITE-ProRule" id="PRU00169"/>
    </source>
</evidence>
<dbReference type="PANTHER" id="PTHR48111:SF43">
    <property type="entry name" value="STAGE 0 SPORULATION PROTEIN A HOMOLOG"/>
    <property type="match status" value="1"/>
</dbReference>
<protein>
    <submittedName>
        <fullName evidence="6">Response regulator protein GraR</fullName>
    </submittedName>
</protein>
<gene>
    <name evidence="6" type="primary">graR</name>
    <name evidence="6" type="ORF">G3KMM_00174</name>
</gene>
<dbReference type="InterPro" id="IPR001789">
    <property type="entry name" value="Sig_transdc_resp-reg_receiver"/>
</dbReference>
<dbReference type="SMART" id="SM00862">
    <property type="entry name" value="Trans_reg_C"/>
    <property type="match status" value="1"/>
</dbReference>
<dbReference type="InterPro" id="IPR016032">
    <property type="entry name" value="Sig_transdc_resp-reg_C-effctor"/>
</dbReference>
<dbReference type="PANTHER" id="PTHR48111">
    <property type="entry name" value="REGULATOR OF RPOS"/>
    <property type="match status" value="1"/>
</dbReference>
<dbReference type="Gene3D" id="3.40.50.2300">
    <property type="match status" value="1"/>
</dbReference>
<name>A0ABY0FM11_9BACT</name>
<feature type="modified residue" description="4-aspartylphosphate" evidence="2">
    <location>
        <position position="52"/>
    </location>
</feature>
<dbReference type="EMBL" id="PRLL01000003">
    <property type="protein sequence ID" value="RYC73834.1"/>
    <property type="molecule type" value="Genomic_DNA"/>
</dbReference>
<organism evidence="6 7">
    <name type="scientific">Candidatus Nanosyncoccus nanoralicus</name>
    <dbReference type="NCBI Taxonomy" id="2171996"/>
    <lineage>
        <taxon>Bacteria</taxon>
        <taxon>Candidatus Saccharimonadota</taxon>
        <taxon>Candidatus Nanosyncoccalia</taxon>
        <taxon>Candidatus Nanosyncoccales</taxon>
        <taxon>Candidatus Nanosyncoccaceae</taxon>
        <taxon>Candidatus Nanosyncoccus</taxon>
    </lineage>
</organism>
<feature type="DNA-binding region" description="OmpR/PhoB-type" evidence="3">
    <location>
        <begin position="123"/>
        <end position="224"/>
    </location>
</feature>
<dbReference type="Pfam" id="PF00072">
    <property type="entry name" value="Response_reg"/>
    <property type="match status" value="1"/>
</dbReference>
<keyword evidence="1 3" id="KW-0238">DNA-binding</keyword>
<evidence type="ECO:0000313" key="6">
    <source>
        <dbReference type="EMBL" id="RYC73834.1"/>
    </source>
</evidence>
<keyword evidence="2" id="KW-0597">Phosphoprotein</keyword>
<keyword evidence="7" id="KW-1185">Reference proteome</keyword>
<dbReference type="InterPro" id="IPR039420">
    <property type="entry name" value="WalR-like"/>
</dbReference>
<evidence type="ECO:0000259" key="4">
    <source>
        <dbReference type="PROSITE" id="PS50110"/>
    </source>
</evidence>
<sequence length="224" mass="25572">MFKILIIEDDKGIREGLSELLLTSNYLPLILDMNNISVEKIQELSPDLILLDINLPGINGRDFVREIRKILNTPVIMVTSRNTEMDEALAISYGADDFIAKPYNPTILLLRIAAILRRSNLASEIKTYRNLQIDLKKGTISSTKSNSKAIELTKNELLIFRTLLYNQERIVSRNELMTELWDNCEYINDNALTVNISRLRDKLEKLGETSTIETRKGLGYILAK</sequence>
<feature type="domain" description="OmpR/PhoB-type" evidence="5">
    <location>
        <begin position="123"/>
        <end position="224"/>
    </location>
</feature>